<gene>
    <name evidence="1" type="ORF">LCGC14_1710510</name>
</gene>
<name>A0A0F9HFZ9_9ZZZZ</name>
<sequence>MLVDGNRLVVEKVQRDEELVKRILSISRQWWYDRVIPAKDAIKIRDECDAQGNIGESEKYEAIIQRLEPDPDYSEAYKDFMSDSFVKEREFVDGTMELYSLAKKYEIMKKVKNEVDKTQALIKNTFIKFLKDNGAESVSFDSLGSVNWTDRKGSASRTFGCKIKEKPSEDIIKEEFAKIDQNCY</sequence>
<organism evidence="1">
    <name type="scientific">marine sediment metagenome</name>
    <dbReference type="NCBI Taxonomy" id="412755"/>
    <lineage>
        <taxon>unclassified sequences</taxon>
        <taxon>metagenomes</taxon>
        <taxon>ecological metagenomes</taxon>
    </lineage>
</organism>
<comment type="caution">
    <text evidence="1">The sequence shown here is derived from an EMBL/GenBank/DDBJ whole genome shotgun (WGS) entry which is preliminary data.</text>
</comment>
<evidence type="ECO:0000313" key="1">
    <source>
        <dbReference type="EMBL" id="KKM14007.1"/>
    </source>
</evidence>
<dbReference type="EMBL" id="LAZR01015248">
    <property type="protein sequence ID" value="KKM14007.1"/>
    <property type="molecule type" value="Genomic_DNA"/>
</dbReference>
<dbReference type="AlphaFoldDB" id="A0A0F9HFZ9"/>
<accession>A0A0F9HFZ9</accession>
<reference evidence="1" key="1">
    <citation type="journal article" date="2015" name="Nature">
        <title>Complex archaea that bridge the gap between prokaryotes and eukaryotes.</title>
        <authorList>
            <person name="Spang A."/>
            <person name="Saw J.H."/>
            <person name="Jorgensen S.L."/>
            <person name="Zaremba-Niedzwiedzka K."/>
            <person name="Martijn J."/>
            <person name="Lind A.E."/>
            <person name="van Eijk R."/>
            <person name="Schleper C."/>
            <person name="Guy L."/>
            <person name="Ettema T.J."/>
        </authorList>
    </citation>
    <scope>NUCLEOTIDE SEQUENCE</scope>
</reference>
<proteinExistence type="predicted"/>
<protein>
    <submittedName>
        <fullName evidence="1">Uncharacterized protein</fullName>
    </submittedName>
</protein>